<keyword evidence="1" id="KW-1133">Transmembrane helix</keyword>
<gene>
    <name evidence="2" type="ORF">GCM10009720_26950</name>
</gene>
<dbReference type="EMBL" id="BAAAMN010000056">
    <property type="protein sequence ID" value="GAA2044648.1"/>
    <property type="molecule type" value="Genomic_DNA"/>
</dbReference>
<keyword evidence="1" id="KW-0472">Membrane</keyword>
<evidence type="ECO:0000313" key="2">
    <source>
        <dbReference type="EMBL" id="GAA2044648.1"/>
    </source>
</evidence>
<name>A0ABN2UWS3_9MICC</name>
<evidence type="ECO:0000313" key="3">
    <source>
        <dbReference type="Proteomes" id="UP001501461"/>
    </source>
</evidence>
<protein>
    <submittedName>
        <fullName evidence="2">Uncharacterized protein</fullName>
    </submittedName>
</protein>
<feature type="transmembrane region" description="Helical" evidence="1">
    <location>
        <begin position="49"/>
        <end position="76"/>
    </location>
</feature>
<dbReference type="RefSeq" id="WP_343959633.1">
    <property type="nucleotide sequence ID" value="NZ_BAAAMN010000056.1"/>
</dbReference>
<feature type="transmembrane region" description="Helical" evidence="1">
    <location>
        <begin position="20"/>
        <end position="43"/>
    </location>
</feature>
<dbReference type="Proteomes" id="UP001501461">
    <property type="component" value="Unassembled WGS sequence"/>
</dbReference>
<comment type="caution">
    <text evidence="2">The sequence shown here is derived from an EMBL/GenBank/DDBJ whole genome shotgun (WGS) entry which is preliminary data.</text>
</comment>
<keyword evidence="1" id="KW-0812">Transmembrane</keyword>
<sequence>MTTQENRNLDAMPTWITTVLWIGVSIVVISFLALIGVLAYYFAGVTPAIWLFWLALLAFPTGFLLLLVSLVGNILVRRKRQLA</sequence>
<proteinExistence type="predicted"/>
<accession>A0ABN2UWS3</accession>
<keyword evidence="3" id="KW-1185">Reference proteome</keyword>
<reference evidence="2 3" key="1">
    <citation type="journal article" date="2019" name="Int. J. Syst. Evol. Microbiol.">
        <title>The Global Catalogue of Microorganisms (GCM) 10K type strain sequencing project: providing services to taxonomists for standard genome sequencing and annotation.</title>
        <authorList>
            <consortium name="The Broad Institute Genomics Platform"/>
            <consortium name="The Broad Institute Genome Sequencing Center for Infectious Disease"/>
            <person name="Wu L."/>
            <person name="Ma J."/>
        </authorList>
    </citation>
    <scope>NUCLEOTIDE SEQUENCE [LARGE SCALE GENOMIC DNA]</scope>
    <source>
        <strain evidence="2 3">JCM 13595</strain>
    </source>
</reference>
<organism evidence="2 3">
    <name type="scientific">Yaniella flava</name>
    <dbReference type="NCBI Taxonomy" id="287930"/>
    <lineage>
        <taxon>Bacteria</taxon>
        <taxon>Bacillati</taxon>
        <taxon>Actinomycetota</taxon>
        <taxon>Actinomycetes</taxon>
        <taxon>Micrococcales</taxon>
        <taxon>Micrococcaceae</taxon>
        <taxon>Yaniella</taxon>
    </lineage>
</organism>
<evidence type="ECO:0000256" key="1">
    <source>
        <dbReference type="SAM" id="Phobius"/>
    </source>
</evidence>